<sequence>MMEVDEQTIITQTQRWVSDVVVDLNLCPFAKREVVRNSIRYTVETTSSSNDVLQTVLEELILLDSNDTIETTLIMLPSGFDEFDDYLELVDYAQAIVDNGGYRGIYQIATFHPNYCFADAHPSDLDNYTNKSPYPTLHIIREASIERVLKQYPDPENIPIRNMRTLEQKGEHAMKMLLASCMAAPQK</sequence>
<dbReference type="EMBL" id="JAOWKX010000004">
    <property type="protein sequence ID" value="MCV2885029.1"/>
    <property type="molecule type" value="Genomic_DNA"/>
</dbReference>
<keyword evidence="2" id="KW-1185">Reference proteome</keyword>
<dbReference type="Pfam" id="PF07209">
    <property type="entry name" value="DUF1415"/>
    <property type="match status" value="1"/>
</dbReference>
<organism evidence="1 2">
    <name type="scientific">Fluctibacter corallii</name>
    <dbReference type="NCBI Taxonomy" id="2984329"/>
    <lineage>
        <taxon>Bacteria</taxon>
        <taxon>Pseudomonadati</taxon>
        <taxon>Pseudomonadota</taxon>
        <taxon>Gammaproteobacteria</taxon>
        <taxon>Alteromonadales</taxon>
        <taxon>Alteromonadaceae</taxon>
        <taxon>Fluctibacter</taxon>
    </lineage>
</organism>
<gene>
    <name evidence="1" type="ORF">OE749_10000</name>
</gene>
<evidence type="ECO:0000313" key="2">
    <source>
        <dbReference type="Proteomes" id="UP001652504"/>
    </source>
</evidence>
<dbReference type="InterPro" id="IPR009858">
    <property type="entry name" value="DUF1415"/>
</dbReference>
<name>A0ABT3A8L7_9ALTE</name>
<dbReference type="Proteomes" id="UP001652504">
    <property type="component" value="Unassembled WGS sequence"/>
</dbReference>
<proteinExistence type="predicted"/>
<dbReference type="RefSeq" id="WP_263712315.1">
    <property type="nucleotide sequence ID" value="NZ_JAOWKX010000004.1"/>
</dbReference>
<comment type="caution">
    <text evidence="1">The sequence shown here is derived from an EMBL/GenBank/DDBJ whole genome shotgun (WGS) entry which is preliminary data.</text>
</comment>
<protein>
    <submittedName>
        <fullName evidence="1">DUF1415 domain-containing protein</fullName>
    </submittedName>
</protein>
<reference evidence="1 2" key="1">
    <citation type="submission" date="2022-10" db="EMBL/GenBank/DDBJ databases">
        <title>Aestuariibacter sp. AA17 isolated from Montipora capitata coral fragment.</title>
        <authorList>
            <person name="Emsley S.A."/>
            <person name="Pfannmuller K.M."/>
            <person name="Loughran R.M."/>
            <person name="Shlafstein M."/>
            <person name="Papke E."/>
            <person name="Saw J.H."/>
            <person name="Ushijima B."/>
            <person name="Videau P."/>
        </authorList>
    </citation>
    <scope>NUCLEOTIDE SEQUENCE [LARGE SCALE GENOMIC DNA]</scope>
    <source>
        <strain evidence="1 2">AA17</strain>
    </source>
</reference>
<accession>A0ABT3A8L7</accession>
<evidence type="ECO:0000313" key="1">
    <source>
        <dbReference type="EMBL" id="MCV2885029.1"/>
    </source>
</evidence>